<accession>A0A1L2JY58</accession>
<protein>
    <recommendedName>
        <fullName evidence="1">Phage neck terminator protein gp12-like domain-containing protein</fullName>
    </recommendedName>
</protein>
<dbReference type="KEGG" id="vg:55601655"/>
<dbReference type="Proteomes" id="UP000224836">
    <property type="component" value="Segment"/>
</dbReference>
<reference evidence="3" key="1">
    <citation type="submission" date="2016-10" db="EMBL/GenBank/DDBJ databases">
        <authorList>
            <person name="de Groot N.N."/>
        </authorList>
    </citation>
    <scope>NUCLEOTIDE SEQUENCE [LARGE SCALE GENOMIC DNA]</scope>
</reference>
<dbReference type="RefSeq" id="YP_009831964.1">
    <property type="nucleotide sequence ID" value="NC_048651.1"/>
</dbReference>
<dbReference type="InterPro" id="IPR057087">
    <property type="entry name" value="Gp12-like"/>
</dbReference>
<evidence type="ECO:0000313" key="2">
    <source>
        <dbReference type="EMBL" id="APC46500.1"/>
    </source>
</evidence>
<evidence type="ECO:0000313" key="3">
    <source>
        <dbReference type="Proteomes" id="UP000224836"/>
    </source>
</evidence>
<proteinExistence type="predicted"/>
<dbReference type="Pfam" id="PF23961">
    <property type="entry name" value="Phage_tail_terminator_9"/>
    <property type="match status" value="1"/>
</dbReference>
<dbReference type="NCBIfam" id="NF047498">
    <property type="entry name" value="LIC_12616_fam"/>
    <property type="match status" value="1"/>
</dbReference>
<feature type="domain" description="Phage neck terminator protein gp12-like" evidence="1">
    <location>
        <begin position="11"/>
        <end position="159"/>
    </location>
</feature>
<evidence type="ECO:0000259" key="1">
    <source>
        <dbReference type="Pfam" id="PF23961"/>
    </source>
</evidence>
<organism evidence="2 3">
    <name type="scientific">Aeribacillus phage AP45</name>
    <dbReference type="NCBI Taxonomy" id="1913112"/>
    <lineage>
        <taxon>Viruses</taxon>
        <taxon>Duplodnaviria</taxon>
        <taxon>Heunggongvirae</taxon>
        <taxon>Uroviricota</taxon>
        <taxon>Caudoviricetes</taxon>
        <taxon>Kamchatkavirus</taxon>
        <taxon>Kamchatkavirus AP45</taxon>
    </lineage>
</organism>
<keyword evidence="3" id="KW-1185">Reference proteome</keyword>
<sequence>MAGEMIQKIKSIIVQAIEDIGMEIIPANTTKPKPPLPYATYNIIAPYIPERGKGNLSVYQDGDSTFLKRDEQYKITVSFNVYSKENESTIDWAIKLRQWFLFWGLDFIQEQNVAVVNVGNIENRTVFLIDSYEYKHGFDVQLRLTNEQIRTVETIENIDLGGM</sequence>
<dbReference type="EMBL" id="KX965989">
    <property type="protein sequence ID" value="APC46500.1"/>
    <property type="molecule type" value="Genomic_DNA"/>
</dbReference>
<name>A0A1L2JY58_9CAUD</name>
<dbReference type="GeneID" id="55601655"/>